<evidence type="ECO:0000256" key="1">
    <source>
        <dbReference type="SAM" id="MobiDB-lite"/>
    </source>
</evidence>
<dbReference type="EMBL" id="PPEA01000599">
    <property type="protein sequence ID" value="PQM45730.1"/>
    <property type="molecule type" value="Genomic_DNA"/>
</dbReference>
<reference evidence="2 3" key="1">
    <citation type="journal article" date="2017" name="Int. J. Syst. Evol. Microbiol.">
        <title>Mycobacterium talmoniae sp. nov., a slowly growing mycobacterium isolated from human respiratory samples.</title>
        <authorList>
            <person name="Davidson R.M."/>
            <person name="DeGroote M.A."/>
            <person name="Marola J.L."/>
            <person name="Buss S."/>
            <person name="Jones V."/>
            <person name="McNeil M.R."/>
            <person name="Freifeld A.G."/>
            <person name="Elaine Epperson L."/>
            <person name="Hasan N.A."/>
            <person name="Jackson M."/>
            <person name="Iwen P.C."/>
            <person name="Salfinger M."/>
            <person name="Strong M."/>
        </authorList>
    </citation>
    <scope>NUCLEOTIDE SEQUENCE [LARGE SCALE GENOMIC DNA]</scope>
    <source>
        <strain evidence="2 3">ATCC BAA-2683</strain>
    </source>
</reference>
<protein>
    <submittedName>
        <fullName evidence="2">Uncharacterized protein</fullName>
    </submittedName>
</protein>
<feature type="region of interest" description="Disordered" evidence="1">
    <location>
        <begin position="1"/>
        <end position="66"/>
    </location>
</feature>
<feature type="compositionally biased region" description="Polar residues" evidence="1">
    <location>
        <begin position="41"/>
        <end position="66"/>
    </location>
</feature>
<organism evidence="2 3">
    <name type="scientific">Mycobacterium talmoniae</name>
    <dbReference type="NCBI Taxonomy" id="1858794"/>
    <lineage>
        <taxon>Bacteria</taxon>
        <taxon>Bacillati</taxon>
        <taxon>Actinomycetota</taxon>
        <taxon>Actinomycetes</taxon>
        <taxon>Mycobacteriales</taxon>
        <taxon>Mycobacteriaceae</taxon>
        <taxon>Mycobacterium</taxon>
    </lineage>
</organism>
<dbReference type="AlphaFoldDB" id="A0A2S8BGC7"/>
<dbReference type="Proteomes" id="UP000238296">
    <property type="component" value="Unassembled WGS sequence"/>
</dbReference>
<comment type="caution">
    <text evidence="2">The sequence shown here is derived from an EMBL/GenBank/DDBJ whole genome shotgun (WGS) entry which is preliminary data.</text>
</comment>
<evidence type="ECO:0000313" key="3">
    <source>
        <dbReference type="Proteomes" id="UP000238296"/>
    </source>
</evidence>
<gene>
    <name evidence="2" type="ORF">C1Y40_04098</name>
</gene>
<sequence>MGAPRIGTGGLSGPRTNPPEVSVAPKLFSSSGPSPAGQVAASRSSSDTLTGSPLHTSRVSERTTSGWVSTRVDTRLATAVTWATPWRRSSAGSASASRCSASSARIKVAPAASPASVSMLPSRKVIDACASRMSLPSTG</sequence>
<proteinExistence type="predicted"/>
<evidence type="ECO:0000313" key="2">
    <source>
        <dbReference type="EMBL" id="PQM45730.1"/>
    </source>
</evidence>
<name>A0A2S8BGC7_9MYCO</name>
<accession>A0A2S8BGC7</accession>